<gene>
    <name evidence="4" type="ORF">KBB96_18685</name>
</gene>
<keyword evidence="1" id="KW-0175">Coiled coil</keyword>
<evidence type="ECO:0000256" key="3">
    <source>
        <dbReference type="SAM" id="SignalP"/>
    </source>
</evidence>
<reference evidence="4" key="1">
    <citation type="submission" date="2021-04" db="EMBL/GenBank/DDBJ databases">
        <title>Luteolibacter sp. 32A isolated from the skin of an Anderson's salamander (Ambystoma andersonii).</title>
        <authorList>
            <person name="Spergser J."/>
            <person name="Busse H.-J."/>
        </authorList>
    </citation>
    <scope>NUCLEOTIDE SEQUENCE</scope>
    <source>
        <strain evidence="4">32A</strain>
    </source>
</reference>
<name>A0A975G869_9BACT</name>
<protein>
    <submittedName>
        <fullName evidence="4">Uncharacterized protein</fullName>
    </submittedName>
</protein>
<dbReference type="KEGG" id="lamb:KBB96_18685"/>
<keyword evidence="5" id="KW-1185">Reference proteome</keyword>
<dbReference type="AlphaFoldDB" id="A0A975G869"/>
<evidence type="ECO:0000313" key="5">
    <source>
        <dbReference type="Proteomes" id="UP000676169"/>
    </source>
</evidence>
<feature type="coiled-coil region" evidence="1">
    <location>
        <begin position="139"/>
        <end position="166"/>
    </location>
</feature>
<keyword evidence="3" id="KW-0732">Signal</keyword>
<sequence length="303" mass="32286">MTKKTALIASAAAIVAGAGICALLQPSAATKNNTVPSLATSRDKSVTDPGKGDGSSAPGRANRERPATTLWPDLAAKYGESRTNLSRHTIDGFLGLLDEVLVLAESADDLGTLAGKKPGDDPDLGDLPEKLKLTAEQKAAAAKLVAESQKRQVEELRKLSSDLRKEPKPLVELALVADAAARKQITQEEYQAKVKEVDAALKSSLGRPSLKLQAGNGGDQDALLRDPTARAGFEKLLDPTQSEAFQEMVAAQPQGENPEESIADTFKPMELEKLDQTLTSTKSMMEGVRKMMEGMKTLPKEAQ</sequence>
<proteinExistence type="predicted"/>
<feature type="chain" id="PRO_5036718481" evidence="3">
    <location>
        <begin position="29"/>
        <end position="303"/>
    </location>
</feature>
<dbReference type="RefSeq" id="WP_211631013.1">
    <property type="nucleotide sequence ID" value="NZ_CP073100.1"/>
</dbReference>
<evidence type="ECO:0000313" key="4">
    <source>
        <dbReference type="EMBL" id="QUE50874.1"/>
    </source>
</evidence>
<feature type="compositionally biased region" description="Polar residues" evidence="2">
    <location>
        <begin position="31"/>
        <end position="40"/>
    </location>
</feature>
<organism evidence="4 5">
    <name type="scientific">Luteolibacter ambystomatis</name>
    <dbReference type="NCBI Taxonomy" id="2824561"/>
    <lineage>
        <taxon>Bacteria</taxon>
        <taxon>Pseudomonadati</taxon>
        <taxon>Verrucomicrobiota</taxon>
        <taxon>Verrucomicrobiia</taxon>
        <taxon>Verrucomicrobiales</taxon>
        <taxon>Verrucomicrobiaceae</taxon>
        <taxon>Luteolibacter</taxon>
    </lineage>
</organism>
<dbReference type="EMBL" id="CP073100">
    <property type="protein sequence ID" value="QUE50874.1"/>
    <property type="molecule type" value="Genomic_DNA"/>
</dbReference>
<feature type="signal peptide" evidence="3">
    <location>
        <begin position="1"/>
        <end position="28"/>
    </location>
</feature>
<dbReference type="Proteomes" id="UP000676169">
    <property type="component" value="Chromosome"/>
</dbReference>
<accession>A0A975G869</accession>
<feature type="region of interest" description="Disordered" evidence="2">
    <location>
        <begin position="31"/>
        <end position="68"/>
    </location>
</feature>
<evidence type="ECO:0000256" key="1">
    <source>
        <dbReference type="SAM" id="Coils"/>
    </source>
</evidence>
<evidence type="ECO:0000256" key="2">
    <source>
        <dbReference type="SAM" id="MobiDB-lite"/>
    </source>
</evidence>